<dbReference type="EC" id="2.7.1.95" evidence="2"/>
<evidence type="ECO:0000256" key="8">
    <source>
        <dbReference type="ARBA" id="ARBA00023251"/>
    </source>
</evidence>
<dbReference type="SUPFAM" id="SSF56112">
    <property type="entry name" value="Protein kinase-like (PK-like)"/>
    <property type="match status" value="1"/>
</dbReference>
<evidence type="ECO:0000256" key="2">
    <source>
        <dbReference type="ARBA" id="ARBA00012193"/>
    </source>
</evidence>
<evidence type="ECO:0000259" key="11">
    <source>
        <dbReference type="Pfam" id="PF01636"/>
    </source>
</evidence>
<evidence type="ECO:0000256" key="7">
    <source>
        <dbReference type="ARBA" id="ARBA00022840"/>
    </source>
</evidence>
<feature type="domain" description="Aminoglycoside phosphotransferase" evidence="11">
    <location>
        <begin position="13"/>
        <end position="242"/>
    </location>
</feature>
<proteinExistence type="inferred from homology"/>
<keyword evidence="8 10" id="KW-0046">Antibiotic resistance</keyword>
<dbReference type="NCBIfam" id="NF033068">
    <property type="entry name" value="APH_3p"/>
    <property type="match status" value="1"/>
</dbReference>
<protein>
    <recommendedName>
        <fullName evidence="3">Aminoglycoside 3'-phosphotransferase</fullName>
        <ecNumber evidence="2">2.7.1.95</ecNumber>
    </recommendedName>
</protein>
<evidence type="ECO:0000313" key="12">
    <source>
        <dbReference type="EMBL" id="MCF1713764.1"/>
    </source>
</evidence>
<gene>
    <name evidence="12" type="ORF">L0U88_03870</name>
</gene>
<keyword evidence="4 10" id="KW-0808">Transferase</keyword>
<dbReference type="Proteomes" id="UP001200145">
    <property type="component" value="Unassembled WGS sequence"/>
</dbReference>
<keyword evidence="13" id="KW-1185">Reference proteome</keyword>
<sequence length="251" mass="28894">MNSNRLPAGLKLVKQLEGGSTASIFLVKDEQEEMYVLKGAAKTESANTLQHNFLVYEWLAGKVPVPAVHFFQEDDTTEWLCVEWINGNTLAELPATEQWVRIYAKALRTLHEVTLDSDAPVYSIDTRLKEVRIRIENGCVDTTDFEKEFRNYTAEQLWDELTRYKPIMADLVFTHGDYCPDNLIVRDGVVAAFIDMGRAGVADRYQDLSLAIRSLKHESLEELIPLFLHNYGLTYLDENKLRFYTLLDEFF</sequence>
<dbReference type="InterPro" id="IPR024165">
    <property type="entry name" value="Kan/Strep_kinase"/>
</dbReference>
<evidence type="ECO:0000256" key="9">
    <source>
        <dbReference type="ARBA" id="ARBA00048925"/>
    </source>
</evidence>
<dbReference type="InterPro" id="IPR011009">
    <property type="entry name" value="Kinase-like_dom_sf"/>
</dbReference>
<dbReference type="Pfam" id="PF01636">
    <property type="entry name" value="APH"/>
    <property type="match status" value="1"/>
</dbReference>
<dbReference type="Gene3D" id="3.90.1200.10">
    <property type="match status" value="1"/>
</dbReference>
<dbReference type="InterPro" id="IPR002575">
    <property type="entry name" value="Aminoglycoside_PTrfase"/>
</dbReference>
<accession>A0ABS9BF54</accession>
<reference evidence="12 13" key="1">
    <citation type="submission" date="2022-01" db="EMBL/GenBank/DDBJ databases">
        <title>Flavihumibacter sp. nov., isolated from sediment of a river.</title>
        <authorList>
            <person name="Liu H."/>
        </authorList>
    </citation>
    <scope>NUCLEOTIDE SEQUENCE [LARGE SCALE GENOMIC DNA]</scope>
    <source>
        <strain evidence="12 13">RY-1</strain>
    </source>
</reference>
<evidence type="ECO:0000256" key="3">
    <source>
        <dbReference type="ARBA" id="ARBA00017903"/>
    </source>
</evidence>
<comment type="similarity">
    <text evidence="1 10">Belongs to the aminoglycoside phosphotransferase family.</text>
</comment>
<keyword evidence="6 10" id="KW-0418">Kinase</keyword>
<dbReference type="Gene3D" id="3.30.200.20">
    <property type="entry name" value="Phosphorylase Kinase, domain 1"/>
    <property type="match status" value="1"/>
</dbReference>
<dbReference type="RefSeq" id="WP_234864292.1">
    <property type="nucleotide sequence ID" value="NZ_JAKEVY010000001.1"/>
</dbReference>
<comment type="catalytic activity">
    <reaction evidence="9">
        <text>kanamycin A + ATP = kanamycin 3'-phosphate + ADP + H(+)</text>
        <dbReference type="Rhea" id="RHEA:24256"/>
        <dbReference type="ChEBI" id="CHEBI:15378"/>
        <dbReference type="ChEBI" id="CHEBI:30616"/>
        <dbReference type="ChEBI" id="CHEBI:57909"/>
        <dbReference type="ChEBI" id="CHEBI:58214"/>
        <dbReference type="ChEBI" id="CHEBI:456216"/>
        <dbReference type="EC" id="2.7.1.95"/>
    </reaction>
</comment>
<dbReference type="CDD" id="cd05150">
    <property type="entry name" value="APH"/>
    <property type="match status" value="1"/>
</dbReference>
<evidence type="ECO:0000313" key="13">
    <source>
        <dbReference type="Proteomes" id="UP001200145"/>
    </source>
</evidence>
<dbReference type="PANTHER" id="PTHR21310">
    <property type="entry name" value="AMINOGLYCOSIDE PHOSPHOTRANSFERASE-RELATED-RELATED"/>
    <property type="match status" value="1"/>
</dbReference>
<dbReference type="InterPro" id="IPR051678">
    <property type="entry name" value="AGP_Transferase"/>
</dbReference>
<dbReference type="PANTHER" id="PTHR21310:SF41">
    <property type="entry name" value="3'-PHOSPHOTRANSFERASE, PUTATIVE-RELATED"/>
    <property type="match status" value="1"/>
</dbReference>
<evidence type="ECO:0000256" key="5">
    <source>
        <dbReference type="ARBA" id="ARBA00022741"/>
    </source>
</evidence>
<evidence type="ECO:0000256" key="1">
    <source>
        <dbReference type="ARBA" id="ARBA00006219"/>
    </source>
</evidence>
<evidence type="ECO:0000256" key="6">
    <source>
        <dbReference type="ARBA" id="ARBA00022777"/>
    </source>
</evidence>
<evidence type="ECO:0000256" key="4">
    <source>
        <dbReference type="ARBA" id="ARBA00022679"/>
    </source>
</evidence>
<comment type="caution">
    <text evidence="12">The sequence shown here is derived from an EMBL/GenBank/DDBJ whole genome shotgun (WGS) entry which is preliminary data.</text>
</comment>
<dbReference type="EMBL" id="JAKEVY010000001">
    <property type="protein sequence ID" value="MCF1713764.1"/>
    <property type="molecule type" value="Genomic_DNA"/>
</dbReference>
<name>A0ABS9BF54_9BACT</name>
<evidence type="ECO:0000256" key="10">
    <source>
        <dbReference type="PIRNR" id="PIRNR000706"/>
    </source>
</evidence>
<keyword evidence="5 10" id="KW-0547">Nucleotide-binding</keyword>
<organism evidence="12 13">
    <name type="scientific">Flavihumibacter fluminis</name>
    <dbReference type="NCBI Taxonomy" id="2909236"/>
    <lineage>
        <taxon>Bacteria</taxon>
        <taxon>Pseudomonadati</taxon>
        <taxon>Bacteroidota</taxon>
        <taxon>Chitinophagia</taxon>
        <taxon>Chitinophagales</taxon>
        <taxon>Chitinophagaceae</taxon>
        <taxon>Flavihumibacter</taxon>
    </lineage>
</organism>
<keyword evidence="7 10" id="KW-0067">ATP-binding</keyword>
<dbReference type="PIRSF" id="PIRSF000706">
    <property type="entry name" value="Kanamycin_kin"/>
    <property type="match status" value="1"/>
</dbReference>